<feature type="non-terminal residue" evidence="1">
    <location>
        <position position="133"/>
    </location>
</feature>
<accession>A0A0D0CS46</accession>
<feature type="non-terminal residue" evidence="1">
    <location>
        <position position="1"/>
    </location>
</feature>
<dbReference type="Proteomes" id="UP000053593">
    <property type="component" value="Unassembled WGS sequence"/>
</dbReference>
<dbReference type="OrthoDB" id="3266451at2759"/>
<evidence type="ECO:0008006" key="3">
    <source>
        <dbReference type="Google" id="ProtNLM"/>
    </source>
</evidence>
<proteinExistence type="predicted"/>
<organism evidence="1 2">
    <name type="scientific">Collybiopsis luxurians FD-317 M1</name>
    <dbReference type="NCBI Taxonomy" id="944289"/>
    <lineage>
        <taxon>Eukaryota</taxon>
        <taxon>Fungi</taxon>
        <taxon>Dikarya</taxon>
        <taxon>Basidiomycota</taxon>
        <taxon>Agaricomycotina</taxon>
        <taxon>Agaricomycetes</taxon>
        <taxon>Agaricomycetidae</taxon>
        <taxon>Agaricales</taxon>
        <taxon>Marasmiineae</taxon>
        <taxon>Omphalotaceae</taxon>
        <taxon>Collybiopsis</taxon>
        <taxon>Collybiopsis luxurians</taxon>
    </lineage>
</organism>
<reference evidence="1 2" key="1">
    <citation type="submission" date="2014-04" db="EMBL/GenBank/DDBJ databases">
        <title>Evolutionary Origins and Diversification of the Mycorrhizal Mutualists.</title>
        <authorList>
            <consortium name="DOE Joint Genome Institute"/>
            <consortium name="Mycorrhizal Genomics Consortium"/>
            <person name="Kohler A."/>
            <person name="Kuo A."/>
            <person name="Nagy L.G."/>
            <person name="Floudas D."/>
            <person name="Copeland A."/>
            <person name="Barry K.W."/>
            <person name="Cichocki N."/>
            <person name="Veneault-Fourrey C."/>
            <person name="LaButti K."/>
            <person name="Lindquist E.A."/>
            <person name="Lipzen A."/>
            <person name="Lundell T."/>
            <person name="Morin E."/>
            <person name="Murat C."/>
            <person name="Riley R."/>
            <person name="Ohm R."/>
            <person name="Sun H."/>
            <person name="Tunlid A."/>
            <person name="Henrissat B."/>
            <person name="Grigoriev I.V."/>
            <person name="Hibbett D.S."/>
            <person name="Martin F."/>
        </authorList>
    </citation>
    <scope>NUCLEOTIDE SEQUENCE [LARGE SCALE GENOMIC DNA]</scope>
    <source>
        <strain evidence="1 2">FD-317 M1</strain>
    </source>
</reference>
<keyword evidence="2" id="KW-1185">Reference proteome</keyword>
<gene>
    <name evidence="1" type="ORF">GYMLUDRAFT_103238</name>
</gene>
<dbReference type="AlphaFoldDB" id="A0A0D0CS46"/>
<evidence type="ECO:0000313" key="2">
    <source>
        <dbReference type="Proteomes" id="UP000053593"/>
    </source>
</evidence>
<dbReference type="EMBL" id="KN834769">
    <property type="protein sequence ID" value="KIK62067.1"/>
    <property type="molecule type" value="Genomic_DNA"/>
</dbReference>
<name>A0A0D0CS46_9AGAR</name>
<sequence length="133" mass="15055">LQKLKSTRDGFKRSIDLTQSLLAPIRRLPEDILVEIFSLYVQGSGTQHGSKERTYSLTVSRDLYIFSPSFTLSGVCSFWRKVVFSRPTFWTSFSLNLRALRAFEGGPKVTTILSECLLRSANTPLSLYIEADI</sequence>
<dbReference type="HOGENOM" id="CLU_018544_4_0_1"/>
<protein>
    <recommendedName>
        <fullName evidence="3">F-box domain-containing protein</fullName>
    </recommendedName>
</protein>
<evidence type="ECO:0000313" key="1">
    <source>
        <dbReference type="EMBL" id="KIK62067.1"/>
    </source>
</evidence>